<protein>
    <submittedName>
        <fullName evidence="7">LON peptidase N-terminal domain and RING finger protein 1</fullName>
    </submittedName>
</protein>
<gene>
    <name evidence="7" type="primary">LONRF1</name>
    <name evidence="7" type="ORF">AK812_SmicGene8981</name>
</gene>
<dbReference type="EMBL" id="LSRX01000135">
    <property type="protein sequence ID" value="OLQ07589.1"/>
    <property type="molecule type" value="Genomic_DNA"/>
</dbReference>
<dbReference type="GO" id="GO:0061630">
    <property type="term" value="F:ubiquitin protein ligase activity"/>
    <property type="evidence" value="ECO:0007669"/>
    <property type="project" value="TreeGrafter"/>
</dbReference>
<dbReference type="InterPro" id="IPR001841">
    <property type="entry name" value="Znf_RING"/>
</dbReference>
<keyword evidence="2 4" id="KW-0863">Zinc-finger</keyword>
<dbReference type="SUPFAM" id="SSF57850">
    <property type="entry name" value="RING/U-box"/>
    <property type="match status" value="1"/>
</dbReference>
<keyword evidence="5" id="KW-0472">Membrane</keyword>
<keyword evidence="5" id="KW-0812">Transmembrane</keyword>
<evidence type="ECO:0000256" key="1">
    <source>
        <dbReference type="ARBA" id="ARBA00022723"/>
    </source>
</evidence>
<dbReference type="PANTHER" id="PTHR23327:SF42">
    <property type="entry name" value="LON PEPTIDASE N-TERMINAL DOMAIN AND RING FINGER PROTEIN C14F5.10C"/>
    <property type="match status" value="1"/>
</dbReference>
<feature type="domain" description="RING-type" evidence="6">
    <location>
        <begin position="9"/>
        <end position="50"/>
    </location>
</feature>
<dbReference type="InterPro" id="IPR015947">
    <property type="entry name" value="PUA-like_sf"/>
</dbReference>
<dbReference type="Pfam" id="PF02190">
    <property type="entry name" value="LON_substr_bdg"/>
    <property type="match status" value="1"/>
</dbReference>
<dbReference type="InterPro" id="IPR013083">
    <property type="entry name" value="Znf_RING/FYVE/PHD"/>
</dbReference>
<evidence type="ECO:0000313" key="7">
    <source>
        <dbReference type="EMBL" id="OLQ07589.1"/>
    </source>
</evidence>
<keyword evidence="5" id="KW-1133">Transmembrane helix</keyword>
<keyword evidence="3" id="KW-0862">Zinc</keyword>
<dbReference type="OrthoDB" id="264917at2759"/>
<dbReference type="PANTHER" id="PTHR23327">
    <property type="entry name" value="RING FINGER PROTEIN 127"/>
    <property type="match status" value="1"/>
</dbReference>
<accession>A0A1Q9EJH5</accession>
<evidence type="ECO:0000256" key="4">
    <source>
        <dbReference type="PROSITE-ProRule" id="PRU00175"/>
    </source>
</evidence>
<reference evidence="7 8" key="1">
    <citation type="submission" date="2016-02" db="EMBL/GenBank/DDBJ databases">
        <title>Genome analysis of coral dinoflagellate symbionts highlights evolutionary adaptations to a symbiotic lifestyle.</title>
        <authorList>
            <person name="Aranda M."/>
            <person name="Li Y."/>
            <person name="Liew Y.J."/>
            <person name="Baumgarten S."/>
            <person name="Simakov O."/>
            <person name="Wilson M."/>
            <person name="Piel J."/>
            <person name="Ashoor H."/>
            <person name="Bougouffa S."/>
            <person name="Bajic V.B."/>
            <person name="Ryu T."/>
            <person name="Ravasi T."/>
            <person name="Bayer T."/>
            <person name="Micklem G."/>
            <person name="Kim H."/>
            <person name="Bhak J."/>
            <person name="Lajeunesse T.C."/>
            <person name="Voolstra C.R."/>
        </authorList>
    </citation>
    <scope>NUCLEOTIDE SEQUENCE [LARGE SCALE GENOMIC DNA]</scope>
    <source>
        <strain evidence="7 8">CCMP2467</strain>
    </source>
</reference>
<evidence type="ECO:0000256" key="3">
    <source>
        <dbReference type="ARBA" id="ARBA00022833"/>
    </source>
</evidence>
<dbReference type="InterPro" id="IPR046336">
    <property type="entry name" value="Lon_prtase_N_sf"/>
</dbReference>
<dbReference type="GO" id="GO:0008270">
    <property type="term" value="F:zinc ion binding"/>
    <property type="evidence" value="ECO:0007669"/>
    <property type="project" value="UniProtKB-KW"/>
</dbReference>
<keyword evidence="8" id="KW-1185">Reference proteome</keyword>
<comment type="caution">
    <text evidence="7">The sequence shown here is derived from an EMBL/GenBank/DDBJ whole genome shotgun (WGS) entry which is preliminary data.</text>
</comment>
<dbReference type="SUPFAM" id="SSF88697">
    <property type="entry name" value="PUA domain-like"/>
    <property type="match status" value="1"/>
</dbReference>
<proteinExistence type="predicted"/>
<dbReference type="PROSITE" id="PS50089">
    <property type="entry name" value="ZF_RING_2"/>
    <property type="match status" value="1"/>
</dbReference>
<dbReference type="Proteomes" id="UP000186817">
    <property type="component" value="Unassembled WGS sequence"/>
</dbReference>
<dbReference type="InterPro" id="IPR018957">
    <property type="entry name" value="Znf_C3HC4_RING-type"/>
</dbReference>
<evidence type="ECO:0000256" key="5">
    <source>
        <dbReference type="SAM" id="Phobius"/>
    </source>
</evidence>
<sequence>MSTNEDFVCALCHELIYEPVVLPCSHAFCRACLVDCLHRGPSSRRCPLCRKLLHATSKEDLIPCAAFATLLAERFPEEYASRAAAEKAAAEPETEGSASDGQEELPLFVLESILPLQRLHLNVFEPRYRALVRVALQSGRRFGLVGFDVSGSHLKHGVEAVIEVCEQTHDGRFQLQIVASRPFKILEASLHESGYLLATVRFPTTEKVPASEEVETAESLLPDLEEWQGFVRAERPHQLEGILRQLGPRPPCTQPGAMALWAAALLNPLPPLGVAPELRVDVLAAESVAARLQVVKRGLKASLEHLRLLANSPARRWILMFTRLPAPVALTAVVVVACIVSAAFPGQARS</sequence>
<evidence type="ECO:0000259" key="6">
    <source>
        <dbReference type="PROSITE" id="PS50089"/>
    </source>
</evidence>
<evidence type="ECO:0000313" key="8">
    <source>
        <dbReference type="Proteomes" id="UP000186817"/>
    </source>
</evidence>
<name>A0A1Q9EJH5_SYMMI</name>
<dbReference type="PROSITE" id="PS00518">
    <property type="entry name" value="ZF_RING_1"/>
    <property type="match status" value="1"/>
</dbReference>
<dbReference type="OMA" id="CHELIYE"/>
<keyword evidence="1" id="KW-0479">Metal-binding</keyword>
<dbReference type="SMART" id="SM00464">
    <property type="entry name" value="LON"/>
    <property type="match status" value="1"/>
</dbReference>
<feature type="transmembrane region" description="Helical" evidence="5">
    <location>
        <begin position="324"/>
        <end position="344"/>
    </location>
</feature>
<dbReference type="SMART" id="SM00184">
    <property type="entry name" value="RING"/>
    <property type="match status" value="1"/>
</dbReference>
<organism evidence="7 8">
    <name type="scientific">Symbiodinium microadriaticum</name>
    <name type="common">Dinoflagellate</name>
    <name type="synonym">Zooxanthella microadriatica</name>
    <dbReference type="NCBI Taxonomy" id="2951"/>
    <lineage>
        <taxon>Eukaryota</taxon>
        <taxon>Sar</taxon>
        <taxon>Alveolata</taxon>
        <taxon>Dinophyceae</taxon>
        <taxon>Suessiales</taxon>
        <taxon>Symbiodiniaceae</taxon>
        <taxon>Symbiodinium</taxon>
    </lineage>
</organism>
<evidence type="ECO:0000256" key="2">
    <source>
        <dbReference type="ARBA" id="ARBA00022771"/>
    </source>
</evidence>
<dbReference type="Pfam" id="PF00097">
    <property type="entry name" value="zf-C3HC4"/>
    <property type="match status" value="1"/>
</dbReference>
<dbReference type="InterPro" id="IPR017907">
    <property type="entry name" value="Znf_RING_CS"/>
</dbReference>
<dbReference type="AlphaFoldDB" id="A0A1Q9EJH5"/>
<dbReference type="Gene3D" id="3.30.40.10">
    <property type="entry name" value="Zinc/RING finger domain, C3HC4 (zinc finger)"/>
    <property type="match status" value="1"/>
</dbReference>
<dbReference type="Gene3D" id="2.30.130.40">
    <property type="entry name" value="LON domain-like"/>
    <property type="match status" value="1"/>
</dbReference>
<dbReference type="InterPro" id="IPR003111">
    <property type="entry name" value="Lon_prtase_N"/>
</dbReference>